<dbReference type="PANTHER" id="PTHR12197">
    <property type="entry name" value="HISTONE-LYSINE N-METHYLTRANSFERASE SMYD"/>
    <property type="match status" value="1"/>
</dbReference>
<evidence type="ECO:0000313" key="4">
    <source>
        <dbReference type="Proteomes" id="UP000038830"/>
    </source>
</evidence>
<feature type="domain" description="SET" evidence="1">
    <location>
        <begin position="13"/>
        <end position="324"/>
    </location>
</feature>
<dbReference type="STRING" id="983966.A0A0H5C3M2"/>
<dbReference type="OMA" id="FRKEVCH"/>
<dbReference type="Proteomes" id="UP000038830">
    <property type="component" value="Unassembled WGS sequence"/>
</dbReference>
<dbReference type="GeneID" id="30986912"/>
<dbReference type="InterPro" id="IPR046341">
    <property type="entry name" value="SET_dom_sf"/>
</dbReference>
<dbReference type="RefSeq" id="XP_020072395.1">
    <property type="nucleotide sequence ID" value="XM_020212516.1"/>
</dbReference>
<dbReference type="PROSITE" id="PS50280">
    <property type="entry name" value="SET"/>
    <property type="match status" value="1"/>
</dbReference>
<dbReference type="GO" id="GO:0005634">
    <property type="term" value="C:nucleus"/>
    <property type="evidence" value="ECO:0007669"/>
    <property type="project" value="TreeGrafter"/>
</dbReference>
<reference evidence="2" key="1">
    <citation type="submission" date="2014-12" db="EMBL/GenBank/DDBJ databases">
        <authorList>
            <person name="Jaenicke S."/>
        </authorList>
    </citation>
    <scope>NUCLEOTIDE SEQUENCE [LARGE SCALE GENOMIC DNA]</scope>
    <source>
        <strain evidence="2">CBS1600</strain>
    </source>
</reference>
<name>A0A0H5C3M2_CYBJN</name>
<dbReference type="OrthoDB" id="1028014at2759"/>
<dbReference type="InterPro" id="IPR001214">
    <property type="entry name" value="SET_dom"/>
</dbReference>
<gene>
    <name evidence="2" type="primary">SET6</name>
    <name evidence="2" type="ORF">BN1211_2871</name>
    <name evidence="3" type="ORF">CYBJADRAFT_124013</name>
</gene>
<dbReference type="SMART" id="SM00317">
    <property type="entry name" value="SET"/>
    <property type="match status" value="1"/>
</dbReference>
<reference evidence="3 5" key="3">
    <citation type="journal article" date="2016" name="Proc. Natl. Acad. Sci. U.S.A.">
        <title>Comparative genomics of biotechnologically important yeasts.</title>
        <authorList>
            <person name="Riley R."/>
            <person name="Haridas S."/>
            <person name="Wolfe K.H."/>
            <person name="Lopes M.R."/>
            <person name="Hittinger C.T."/>
            <person name="Goeker M."/>
            <person name="Salamov A.A."/>
            <person name="Wisecaver J.H."/>
            <person name="Long T.M."/>
            <person name="Calvey C.H."/>
            <person name="Aerts A.L."/>
            <person name="Barry K.W."/>
            <person name="Choi C."/>
            <person name="Clum A."/>
            <person name="Coughlan A.Y."/>
            <person name="Deshpande S."/>
            <person name="Douglass A.P."/>
            <person name="Hanson S.J."/>
            <person name="Klenk H.-P."/>
            <person name="LaButti K.M."/>
            <person name="Lapidus A."/>
            <person name="Lindquist E.A."/>
            <person name="Lipzen A.M."/>
            <person name="Meier-Kolthoff J.P."/>
            <person name="Ohm R.A."/>
            <person name="Otillar R.P."/>
            <person name="Pangilinan J.L."/>
            <person name="Peng Y."/>
            <person name="Rokas A."/>
            <person name="Rosa C.A."/>
            <person name="Scheuner C."/>
            <person name="Sibirny A.A."/>
            <person name="Slot J.C."/>
            <person name="Stielow J.B."/>
            <person name="Sun H."/>
            <person name="Kurtzman C.P."/>
            <person name="Blackwell M."/>
            <person name="Grigoriev I.V."/>
            <person name="Jeffries T.W."/>
        </authorList>
    </citation>
    <scope>NUCLEOTIDE SEQUENCE [LARGE SCALE GENOMIC DNA]</scope>
    <source>
        <strain evidence="5">ATCC 18201 / CBS 1600 / BCRC 20928 / JCM 3617 / NBRC 0987 / NRRL Y-1542</strain>
        <strain evidence="3">NRRL Y-1542</strain>
    </source>
</reference>
<dbReference type="Proteomes" id="UP000094389">
    <property type="component" value="Unassembled WGS sequence"/>
</dbReference>
<dbReference type="AlphaFoldDB" id="A0A0H5C3M2"/>
<organism evidence="2 4">
    <name type="scientific">Cyberlindnera jadinii (strain ATCC 18201 / CBS 1600 / BCRC 20928 / JCM 3617 / NBRC 0987 / NRRL Y-1542)</name>
    <name type="common">Torula yeast</name>
    <name type="synonym">Candida utilis</name>
    <dbReference type="NCBI Taxonomy" id="983966"/>
    <lineage>
        <taxon>Eukaryota</taxon>
        <taxon>Fungi</taxon>
        <taxon>Dikarya</taxon>
        <taxon>Ascomycota</taxon>
        <taxon>Saccharomycotina</taxon>
        <taxon>Saccharomycetes</taxon>
        <taxon>Phaffomycetales</taxon>
        <taxon>Phaffomycetaceae</taxon>
        <taxon>Cyberlindnera</taxon>
    </lineage>
</organism>
<protein>
    <submittedName>
        <fullName evidence="3">SET domain-containing protein</fullName>
    </submittedName>
    <submittedName>
        <fullName evidence="2">SET6 protein</fullName>
    </submittedName>
</protein>
<evidence type="ECO:0000259" key="1">
    <source>
        <dbReference type="PROSITE" id="PS50280"/>
    </source>
</evidence>
<dbReference type="InterPro" id="IPR050869">
    <property type="entry name" value="H3K4_H4K5_MeTrfase"/>
</dbReference>
<evidence type="ECO:0000313" key="2">
    <source>
        <dbReference type="EMBL" id="CEP22498.1"/>
    </source>
</evidence>
<dbReference type="CDD" id="cd20071">
    <property type="entry name" value="SET_SMYD"/>
    <property type="match status" value="1"/>
</dbReference>
<evidence type="ECO:0000313" key="5">
    <source>
        <dbReference type="Proteomes" id="UP000094389"/>
    </source>
</evidence>
<evidence type="ECO:0000313" key="3">
    <source>
        <dbReference type="EMBL" id="ODV75356.1"/>
    </source>
</evidence>
<dbReference type="EMBL" id="KV453926">
    <property type="protein sequence ID" value="ODV75356.1"/>
    <property type="molecule type" value="Genomic_DNA"/>
</dbReference>
<dbReference type="PANTHER" id="PTHR12197:SF294">
    <property type="entry name" value="POTENTIAL PROTEIN LYSINE METHYLTRANSFERASE SET6"/>
    <property type="match status" value="1"/>
</dbReference>
<accession>A0A0H5C3M2</accession>
<dbReference type="Pfam" id="PF00856">
    <property type="entry name" value="SET"/>
    <property type="match status" value="1"/>
</dbReference>
<reference evidence="4" key="2">
    <citation type="journal article" date="2015" name="J. Biotechnol.">
        <title>The structure of the Cyberlindnera jadinii genome and its relation to Candida utilis analyzed by the occurrence of single nucleotide polymorphisms.</title>
        <authorList>
            <person name="Rupp O."/>
            <person name="Brinkrolf K."/>
            <person name="Buerth C."/>
            <person name="Kunigo M."/>
            <person name="Schneider J."/>
            <person name="Jaenicke S."/>
            <person name="Goesmann A."/>
            <person name="Puehler A."/>
            <person name="Jaeger K.-E."/>
            <person name="Ernst J.F."/>
        </authorList>
    </citation>
    <scope>NUCLEOTIDE SEQUENCE [LARGE SCALE GENOMIC DNA]</scope>
    <source>
        <strain evidence="4">ATCC 18201 / CBS 1600 / BCRC 20928 / JCM 3617 / NBRC 0987 / NRRL Y-1542</strain>
    </source>
</reference>
<keyword evidence="5" id="KW-1185">Reference proteome</keyword>
<proteinExistence type="predicted"/>
<sequence>MATTETTTIVVSDLFDVRQTQWGGRACFASKDIPENTTVLQTESAFGATVLYEFRKEVCAYCFHYEYGKYCKFKVPTPENGVKLTRKFQGAGLWFCSQGCLDRWTQFDPNNELTLTYESMLQNFQMKLKESHEKEDNNVEISKEIIGKEWVSISEWDDKISKMKKTKRLNQLPVLNEEEYASARFVALVLYNLHTHHKSSELFEHLQSNELEKITRFPVLLKSQTLVYKFLRLSLPEYLQPLLTIGSLRLIFGREYGNAFGIRQITDESSSEEKEFLGYMLSPEASYFNHSCRPNLKKTRDGNMMTFTTIKDVEKGEQLCIDYFQISEEPFEYRQKTLNENWFFQCACDRCCEERAMDSA</sequence>
<dbReference type="SUPFAM" id="SSF82199">
    <property type="entry name" value="SET domain"/>
    <property type="match status" value="1"/>
</dbReference>
<dbReference type="Gene3D" id="2.170.270.10">
    <property type="entry name" value="SET domain"/>
    <property type="match status" value="1"/>
</dbReference>
<dbReference type="EMBL" id="CDQK01000003">
    <property type="protein sequence ID" value="CEP22498.1"/>
    <property type="molecule type" value="Genomic_DNA"/>
</dbReference>
<accession>A0A1E4S773</accession>